<dbReference type="PROSITE" id="PS01180">
    <property type="entry name" value="CUB"/>
    <property type="match status" value="1"/>
</dbReference>
<dbReference type="OrthoDB" id="6103423at2759"/>
<dbReference type="Gene3D" id="2.40.20.10">
    <property type="entry name" value="Plasminogen Kringle 4"/>
    <property type="match status" value="1"/>
</dbReference>
<dbReference type="PROSITE" id="PS50923">
    <property type="entry name" value="SUSHI"/>
    <property type="match status" value="1"/>
</dbReference>
<keyword evidence="7 11" id="KW-0482">Metalloprotease</keyword>
<organism evidence="13 14">
    <name type="scientific">Owenia fusiformis</name>
    <name type="common">Polychaete worm</name>
    <dbReference type="NCBI Taxonomy" id="6347"/>
    <lineage>
        <taxon>Eukaryota</taxon>
        <taxon>Metazoa</taxon>
        <taxon>Spiralia</taxon>
        <taxon>Lophotrochozoa</taxon>
        <taxon>Annelida</taxon>
        <taxon>Polychaeta</taxon>
        <taxon>Sedentaria</taxon>
        <taxon>Canalipalpata</taxon>
        <taxon>Sabellida</taxon>
        <taxon>Oweniida</taxon>
        <taxon>Oweniidae</taxon>
        <taxon>Owenia</taxon>
    </lineage>
</organism>
<dbReference type="Pfam" id="PF00431">
    <property type="entry name" value="CUB"/>
    <property type="match status" value="1"/>
</dbReference>
<dbReference type="CDD" id="cd00037">
    <property type="entry name" value="CLECT"/>
    <property type="match status" value="2"/>
</dbReference>
<evidence type="ECO:0000256" key="11">
    <source>
        <dbReference type="PROSITE-ProRule" id="PRU01211"/>
    </source>
</evidence>
<dbReference type="CDD" id="cd00033">
    <property type="entry name" value="CCP"/>
    <property type="match status" value="1"/>
</dbReference>
<dbReference type="Pfam" id="PF00051">
    <property type="entry name" value="Kringle"/>
    <property type="match status" value="1"/>
</dbReference>
<dbReference type="PROSITE" id="PS50041">
    <property type="entry name" value="C_TYPE_LECTIN_2"/>
    <property type="match status" value="2"/>
</dbReference>
<dbReference type="Pfam" id="PF12248">
    <property type="entry name" value="Methyltransf_FA"/>
    <property type="match status" value="1"/>
</dbReference>
<dbReference type="InterPro" id="IPR000859">
    <property type="entry name" value="CUB_dom"/>
</dbReference>
<dbReference type="PRINTS" id="PR00480">
    <property type="entry name" value="ASTACIN"/>
</dbReference>
<dbReference type="Gene3D" id="2.10.70.10">
    <property type="entry name" value="Complement Module, domain 1"/>
    <property type="match status" value="1"/>
</dbReference>
<feature type="disulfide bond" evidence="10">
    <location>
        <begin position="1205"/>
        <end position="1232"/>
    </location>
</feature>
<feature type="binding site" evidence="11">
    <location>
        <position position="240"/>
    </location>
    <ligand>
        <name>Zn(2+)</name>
        <dbReference type="ChEBI" id="CHEBI:29105"/>
        <note>catalytic</note>
    </ligand>
</feature>
<dbReference type="SUPFAM" id="SSF57535">
    <property type="entry name" value="Complement control module/SCR domain"/>
    <property type="match status" value="2"/>
</dbReference>
<accession>A0A8J1Y068</accession>
<dbReference type="SMART" id="SM00235">
    <property type="entry name" value="ZnMc"/>
    <property type="match status" value="1"/>
</dbReference>
<evidence type="ECO:0000256" key="1">
    <source>
        <dbReference type="ARBA" id="ARBA00022572"/>
    </source>
</evidence>
<evidence type="ECO:0000256" key="10">
    <source>
        <dbReference type="PROSITE-ProRule" id="PRU00302"/>
    </source>
</evidence>
<dbReference type="Gene3D" id="3.10.100.10">
    <property type="entry name" value="Mannose-Binding Protein A, subunit A"/>
    <property type="match status" value="2"/>
</dbReference>
<evidence type="ECO:0000256" key="3">
    <source>
        <dbReference type="ARBA" id="ARBA00022723"/>
    </source>
</evidence>
<dbReference type="InterPro" id="IPR038178">
    <property type="entry name" value="Kringle_sf"/>
</dbReference>
<feature type="binding site" evidence="11">
    <location>
        <position position="236"/>
    </location>
    <ligand>
        <name>Zn(2+)</name>
        <dbReference type="ChEBI" id="CHEBI:29105"/>
        <note>catalytic</note>
    </ligand>
</feature>
<proteinExistence type="predicted"/>
<dbReference type="PROSITE" id="PS50070">
    <property type="entry name" value="KRINGLE_2"/>
    <property type="match status" value="1"/>
</dbReference>
<dbReference type="Proteomes" id="UP000749559">
    <property type="component" value="Unassembled WGS sequence"/>
</dbReference>
<evidence type="ECO:0000256" key="2">
    <source>
        <dbReference type="ARBA" id="ARBA00022670"/>
    </source>
</evidence>
<evidence type="ECO:0000256" key="6">
    <source>
        <dbReference type="ARBA" id="ARBA00022833"/>
    </source>
</evidence>
<keyword evidence="5 11" id="KW-0378">Hydrolase</keyword>
<dbReference type="InterPro" id="IPR035914">
    <property type="entry name" value="Sperma_CUB_dom_sf"/>
</dbReference>
<reference evidence="13" key="1">
    <citation type="submission" date="2022-03" db="EMBL/GenBank/DDBJ databases">
        <authorList>
            <person name="Martin C."/>
        </authorList>
    </citation>
    <scope>NUCLEOTIDE SEQUENCE</scope>
</reference>
<dbReference type="EMBL" id="CAIIXF020000009">
    <property type="protein sequence ID" value="CAH1795136.1"/>
    <property type="molecule type" value="Genomic_DNA"/>
</dbReference>
<dbReference type="Gene3D" id="2.60.120.290">
    <property type="entry name" value="Spermadhesin, CUB domain"/>
    <property type="match status" value="1"/>
</dbReference>
<keyword evidence="14" id="KW-1185">Reference proteome</keyword>
<dbReference type="GO" id="GO:0006508">
    <property type="term" value="P:proteolysis"/>
    <property type="evidence" value="ECO:0007669"/>
    <property type="project" value="UniProtKB-KW"/>
</dbReference>
<keyword evidence="1 9" id="KW-0420">Kringle</keyword>
<dbReference type="InterPro" id="IPR006026">
    <property type="entry name" value="Peptidase_Metallo"/>
</dbReference>
<dbReference type="InterPro" id="IPR000001">
    <property type="entry name" value="Kringle"/>
</dbReference>
<dbReference type="InterPro" id="IPR022041">
    <property type="entry name" value="Methyltransf_FA"/>
</dbReference>
<comment type="caution">
    <text evidence="13">The sequence shown here is derived from an EMBL/GenBank/DDBJ whole genome shotgun (WGS) entry which is preliminary data.</text>
</comment>
<evidence type="ECO:0000256" key="9">
    <source>
        <dbReference type="PROSITE-ProRule" id="PRU00121"/>
    </source>
</evidence>
<feature type="signal peptide" evidence="12">
    <location>
        <begin position="1"/>
        <end position="20"/>
    </location>
</feature>
<dbReference type="PROSITE" id="PS00615">
    <property type="entry name" value="C_TYPE_LECTIN_1"/>
    <property type="match status" value="1"/>
</dbReference>
<feature type="non-terminal residue" evidence="13">
    <location>
        <position position="1280"/>
    </location>
</feature>
<dbReference type="Pfam" id="PF00059">
    <property type="entry name" value="Lectin_C"/>
    <property type="match status" value="2"/>
</dbReference>
<dbReference type="SUPFAM" id="SSF56436">
    <property type="entry name" value="C-type lectin-like"/>
    <property type="match status" value="2"/>
</dbReference>
<dbReference type="InterPro" id="IPR001506">
    <property type="entry name" value="Peptidase_M12A"/>
</dbReference>
<protein>
    <recommendedName>
        <fullName evidence="12">Metalloendopeptidase</fullName>
        <ecNumber evidence="12">3.4.24.-</ecNumber>
    </recommendedName>
</protein>
<dbReference type="GO" id="GO:0004222">
    <property type="term" value="F:metalloendopeptidase activity"/>
    <property type="evidence" value="ECO:0007669"/>
    <property type="project" value="UniProtKB-UniRule"/>
</dbReference>
<evidence type="ECO:0000313" key="13">
    <source>
        <dbReference type="EMBL" id="CAH1795136.1"/>
    </source>
</evidence>
<comment type="caution">
    <text evidence="9">Lacks conserved residue(s) required for the propagation of feature annotation.</text>
</comment>
<dbReference type="GO" id="GO:0008270">
    <property type="term" value="F:zinc ion binding"/>
    <property type="evidence" value="ECO:0007669"/>
    <property type="project" value="UniProtKB-UniRule"/>
</dbReference>
<dbReference type="PROSITE" id="PS00021">
    <property type="entry name" value="KRINGLE_1"/>
    <property type="match status" value="1"/>
</dbReference>
<dbReference type="InterPro" id="IPR035976">
    <property type="entry name" value="Sushi/SCR/CCP_sf"/>
</dbReference>
<dbReference type="InterPro" id="IPR016187">
    <property type="entry name" value="CTDL_fold"/>
</dbReference>
<feature type="active site" evidence="11">
    <location>
        <position position="237"/>
    </location>
</feature>
<dbReference type="PRINTS" id="PR00018">
    <property type="entry name" value="KRINGLE"/>
</dbReference>
<keyword evidence="6 11" id="KW-0862">Zinc</keyword>
<dbReference type="SMART" id="SM00034">
    <property type="entry name" value="CLECT"/>
    <property type="match status" value="2"/>
</dbReference>
<evidence type="ECO:0000313" key="14">
    <source>
        <dbReference type="Proteomes" id="UP000749559"/>
    </source>
</evidence>
<gene>
    <name evidence="13" type="ORF">OFUS_LOCUS19716</name>
</gene>
<dbReference type="SUPFAM" id="SSF55486">
    <property type="entry name" value="Metalloproteases ('zincins'), catalytic domain"/>
    <property type="match status" value="1"/>
</dbReference>
<dbReference type="InterPro" id="IPR018378">
    <property type="entry name" value="C-type_lectin_CS"/>
</dbReference>
<keyword evidence="10" id="KW-0768">Sushi</keyword>
<evidence type="ECO:0000256" key="8">
    <source>
        <dbReference type="ARBA" id="ARBA00023157"/>
    </source>
</evidence>
<dbReference type="InterPro" id="IPR013806">
    <property type="entry name" value="Kringle-like"/>
</dbReference>
<dbReference type="AlphaFoldDB" id="A0A8J1Y068"/>
<evidence type="ECO:0000256" key="5">
    <source>
        <dbReference type="ARBA" id="ARBA00022801"/>
    </source>
</evidence>
<dbReference type="PANTHER" id="PTHR22803">
    <property type="entry name" value="MANNOSE, PHOSPHOLIPASE, LECTIN RECEPTOR RELATED"/>
    <property type="match status" value="1"/>
</dbReference>
<keyword evidence="2 11" id="KW-0645">Protease</keyword>
<feature type="binding site" evidence="11">
    <location>
        <position position="246"/>
    </location>
    <ligand>
        <name>Zn(2+)</name>
        <dbReference type="ChEBI" id="CHEBI:29105"/>
        <note>catalytic</note>
    </ligand>
</feature>
<evidence type="ECO:0000256" key="4">
    <source>
        <dbReference type="ARBA" id="ARBA00022729"/>
    </source>
</evidence>
<dbReference type="Gene3D" id="3.40.390.10">
    <property type="entry name" value="Collagenase (Catalytic Domain)"/>
    <property type="match status" value="1"/>
</dbReference>
<dbReference type="PROSITE" id="PS51864">
    <property type="entry name" value="ASTACIN"/>
    <property type="match status" value="1"/>
</dbReference>
<dbReference type="CDD" id="cd00041">
    <property type="entry name" value="CUB"/>
    <property type="match status" value="1"/>
</dbReference>
<keyword evidence="8 10" id="KW-1015">Disulfide bond</keyword>
<dbReference type="Pfam" id="PF01400">
    <property type="entry name" value="Astacin"/>
    <property type="match status" value="1"/>
</dbReference>
<dbReference type="InterPro" id="IPR050111">
    <property type="entry name" value="C-type_lectin/snaclec_domain"/>
</dbReference>
<dbReference type="SUPFAM" id="SSF49854">
    <property type="entry name" value="Spermadhesin, CUB domain"/>
    <property type="match status" value="1"/>
</dbReference>
<comment type="cofactor">
    <cofactor evidence="11 12">
        <name>Zn(2+)</name>
        <dbReference type="ChEBI" id="CHEBI:29105"/>
    </cofactor>
    <text evidence="11 12">Binds 1 zinc ion per subunit.</text>
</comment>
<dbReference type="InterPro" id="IPR018056">
    <property type="entry name" value="Kringle_CS"/>
</dbReference>
<evidence type="ECO:0000256" key="12">
    <source>
        <dbReference type="RuleBase" id="RU361183"/>
    </source>
</evidence>
<dbReference type="InterPro" id="IPR016186">
    <property type="entry name" value="C-type_lectin-like/link_sf"/>
</dbReference>
<name>A0A8J1Y068_OWEFU</name>
<dbReference type="EC" id="3.4.24.-" evidence="12"/>
<dbReference type="InterPro" id="IPR001304">
    <property type="entry name" value="C-type_lectin-like"/>
</dbReference>
<dbReference type="InterPro" id="IPR000436">
    <property type="entry name" value="Sushi_SCR_CCP_dom"/>
</dbReference>
<evidence type="ECO:0000256" key="7">
    <source>
        <dbReference type="ARBA" id="ARBA00023049"/>
    </source>
</evidence>
<keyword evidence="4 12" id="KW-0732">Signal</keyword>
<sequence>MMFVRVFVFLLINCFTSTNGAKVQQRLKKINIGVETAENDMKQFLKEEHHHDVETVLQELQASVTNHQLFDITTKEEQLELIEYSKNKTCIDPPIFMNHTMSRKATKSRKKRLKGTNSMKHSRQKRNIVLNWDNKWEKNGKHAIIPWMWGGETTPAAKENVLRAMAYLHKHTCIRFVPYTQTVHKEHKLGHNSWLNFTHEGGCCWSFIGRLDLDEGEGQRIHPTSMTSKSINLPLHEFGHALGMSHEQKQPGREPYLKININNVLSNYGEFAVTENAVSYHMHDFHSLMHYSKWFNTRNELQTMEGFDPDWEYLFSNKRQFDFFDLMDINRGYQCDANCPSNIVCYNTGFAALVDDECSCICPAGLKGDCTQFDNADSTRFINLRDGFSSIFLTSPNYPESYPNDVTVYWFIKAPENSRVSVYIEDFDIGGEENNGDEDAGCDDYLEIRTSSIGQPGHKHCGTNFKRSWLTESNLLWMTLVTDDKGGGSGFKAKITFISDKSIMEYYNIADNGASYSGFMNFTQDFRQCINWERVKHCDVNPFSRSFYDNGLGDHNYCRNPNGALRPWCYTNEMCSQNFCDIGQYGLCHDIFDDCSFVLTNVQIHCQNEENQRGCRKTCGMCDISEQKKVDVLPPPFVNDSYAVQDDINHIRKNNYVVGDVVKYNCKKNGEYIFGYEERRAMSDGTWSGRSQFCGKCPSGWATLGDHCYKAFLELMNFDDAETFCQRFSTDGHLVSINSAKEQRFVEQIGNKLHSFWLGFTDNKNHYRYTWLDGSPSPFVMWFDYEPNDQQSPTGGEDCAVYSPYFFKGWYDRSCDSLFAYICKKPAEMGCKSGWRHNPANNACYRAYRSTVKWIAAEAYCNSMDANLVSILDQNEADWFEAYRSSISGLTYIWIGLNDRETEGEWIWSDGSYIGFLNWKLSEPNGHIASNCTQIKAINKGKWDDISCDYENSFICEATLPDVDVPCQDDPAKDCISILARMPDMCENQLEFAHAYCLYSCGFCNEYNHQDNTNYTFIFTPNNDNQVKLLNNVVPMEYFRFEVKTCKAASICLGATSNARPSEVYQIELGGGGNTKSFIAKGKHGARRVLMNTPNIVSCTQYRPFWVRATRKAQMLRIEVGTGLCIGENMFMTWTDPYSVAPYGSGFVSGSSYYSAPAFWKVYHTDIMLQTCGDPKHCWAQTDIPNCHIVSKSILKIGEYAEYSCDIGYGTDDSMRQACTRNGLVPREPPKCIPKSKLIEELGNLQIPRPYRMEVGNVTLENSRNLRINRSGEILEWKVW</sequence>
<dbReference type="SMART" id="SM00130">
    <property type="entry name" value="KR"/>
    <property type="match status" value="1"/>
</dbReference>
<feature type="chain" id="PRO_5042621164" description="Metalloendopeptidase" evidence="12">
    <location>
        <begin position="21"/>
        <end position="1280"/>
    </location>
</feature>
<dbReference type="InterPro" id="IPR024079">
    <property type="entry name" value="MetalloPept_cat_dom_sf"/>
</dbReference>
<dbReference type="SUPFAM" id="SSF57440">
    <property type="entry name" value="Kringle-like"/>
    <property type="match status" value="1"/>
</dbReference>
<dbReference type="SMART" id="SM00042">
    <property type="entry name" value="CUB"/>
    <property type="match status" value="1"/>
</dbReference>
<keyword evidence="3 11" id="KW-0479">Metal-binding</keyword>